<dbReference type="EMBL" id="JARIHO010000015">
    <property type="protein sequence ID" value="KAJ7350053.1"/>
    <property type="molecule type" value="Genomic_DNA"/>
</dbReference>
<sequence length="243" mass="27104">MSDEYSPNQFIDFPGQLGSCINACMIPHIQGLIILVKAWITRASEFIREDSYCSASCINACMIPHIQGLIIFVKAWITRASEFIRDDPYCSASCINACMIPHIQGLIIFVKAWSTRASVLDPIFPRISFIPPAEQVQDLTKVHRRVCSTASASCGAVNYISHPSDEGIPPNKVVIDILSLQSSRDGFGVAMYIRRFNQDHFHRFLDVRNPVKELAHKQHAAFKAVALYFFCPKASLGVLNSSL</sequence>
<comment type="caution">
    <text evidence="1">The sequence shown here is derived from an EMBL/GenBank/DDBJ whole genome shotgun (WGS) entry which is preliminary data.</text>
</comment>
<dbReference type="AlphaFoldDB" id="A0AAD7EV43"/>
<keyword evidence="2" id="KW-1185">Reference proteome</keyword>
<protein>
    <submittedName>
        <fullName evidence="1">Uncharacterized protein</fullName>
    </submittedName>
</protein>
<evidence type="ECO:0000313" key="1">
    <source>
        <dbReference type="EMBL" id="KAJ7350053.1"/>
    </source>
</evidence>
<evidence type="ECO:0000313" key="2">
    <source>
        <dbReference type="Proteomes" id="UP001218218"/>
    </source>
</evidence>
<name>A0AAD7EV43_9AGAR</name>
<accession>A0AAD7EV43</accession>
<proteinExistence type="predicted"/>
<dbReference type="Proteomes" id="UP001218218">
    <property type="component" value="Unassembled WGS sequence"/>
</dbReference>
<gene>
    <name evidence="1" type="ORF">DFH08DRAFT_935845</name>
</gene>
<reference evidence="1" key="1">
    <citation type="submission" date="2023-03" db="EMBL/GenBank/DDBJ databases">
        <title>Massive genome expansion in bonnet fungi (Mycena s.s.) driven by repeated elements and novel gene families across ecological guilds.</title>
        <authorList>
            <consortium name="Lawrence Berkeley National Laboratory"/>
            <person name="Harder C.B."/>
            <person name="Miyauchi S."/>
            <person name="Viragh M."/>
            <person name="Kuo A."/>
            <person name="Thoen E."/>
            <person name="Andreopoulos B."/>
            <person name="Lu D."/>
            <person name="Skrede I."/>
            <person name="Drula E."/>
            <person name="Henrissat B."/>
            <person name="Morin E."/>
            <person name="Kohler A."/>
            <person name="Barry K."/>
            <person name="LaButti K."/>
            <person name="Morin E."/>
            <person name="Salamov A."/>
            <person name="Lipzen A."/>
            <person name="Mereny Z."/>
            <person name="Hegedus B."/>
            <person name="Baldrian P."/>
            <person name="Stursova M."/>
            <person name="Weitz H."/>
            <person name="Taylor A."/>
            <person name="Grigoriev I.V."/>
            <person name="Nagy L.G."/>
            <person name="Martin F."/>
            <person name="Kauserud H."/>
        </authorList>
    </citation>
    <scope>NUCLEOTIDE SEQUENCE</scope>
    <source>
        <strain evidence="1">CBHHK002</strain>
    </source>
</reference>
<organism evidence="1 2">
    <name type="scientific">Mycena albidolilacea</name>
    <dbReference type="NCBI Taxonomy" id="1033008"/>
    <lineage>
        <taxon>Eukaryota</taxon>
        <taxon>Fungi</taxon>
        <taxon>Dikarya</taxon>
        <taxon>Basidiomycota</taxon>
        <taxon>Agaricomycotina</taxon>
        <taxon>Agaricomycetes</taxon>
        <taxon>Agaricomycetidae</taxon>
        <taxon>Agaricales</taxon>
        <taxon>Marasmiineae</taxon>
        <taxon>Mycenaceae</taxon>
        <taxon>Mycena</taxon>
    </lineage>
</organism>